<dbReference type="OrthoDB" id="2506710at2759"/>
<dbReference type="EMBL" id="AVOT02071700">
    <property type="protein sequence ID" value="MBW0561898.1"/>
    <property type="molecule type" value="Genomic_DNA"/>
</dbReference>
<protein>
    <submittedName>
        <fullName evidence="1">Uncharacterized protein</fullName>
    </submittedName>
</protein>
<proteinExistence type="predicted"/>
<evidence type="ECO:0000313" key="2">
    <source>
        <dbReference type="Proteomes" id="UP000765509"/>
    </source>
</evidence>
<sequence length="116" mass="14023">MRQDHGKHSWPWWKEHIIYKRENDSWRFIMENSFEEAIFNIEKDIPMSWFLKQKDRSTTLHPDMSETMVHKRILIKCGGDLDHAVRSRCIDPCSTEDYFNAMEEITTRTCYGGHHY</sequence>
<organism evidence="1 2">
    <name type="scientific">Austropuccinia psidii MF-1</name>
    <dbReference type="NCBI Taxonomy" id="1389203"/>
    <lineage>
        <taxon>Eukaryota</taxon>
        <taxon>Fungi</taxon>
        <taxon>Dikarya</taxon>
        <taxon>Basidiomycota</taxon>
        <taxon>Pucciniomycotina</taxon>
        <taxon>Pucciniomycetes</taxon>
        <taxon>Pucciniales</taxon>
        <taxon>Sphaerophragmiaceae</taxon>
        <taxon>Austropuccinia</taxon>
    </lineage>
</organism>
<gene>
    <name evidence="1" type="ORF">O181_101613</name>
</gene>
<dbReference type="AlphaFoldDB" id="A0A9Q3JGW4"/>
<evidence type="ECO:0000313" key="1">
    <source>
        <dbReference type="EMBL" id="MBW0561898.1"/>
    </source>
</evidence>
<reference evidence="1" key="1">
    <citation type="submission" date="2021-03" db="EMBL/GenBank/DDBJ databases">
        <title>Draft genome sequence of rust myrtle Austropuccinia psidii MF-1, a brazilian biotype.</title>
        <authorList>
            <person name="Quecine M.C."/>
            <person name="Pachon D.M.R."/>
            <person name="Bonatelli M.L."/>
            <person name="Correr F.H."/>
            <person name="Franceschini L.M."/>
            <person name="Leite T.F."/>
            <person name="Margarido G.R.A."/>
            <person name="Almeida C.A."/>
            <person name="Ferrarezi J.A."/>
            <person name="Labate C.A."/>
        </authorList>
    </citation>
    <scope>NUCLEOTIDE SEQUENCE</scope>
    <source>
        <strain evidence="1">MF-1</strain>
    </source>
</reference>
<comment type="caution">
    <text evidence="1">The sequence shown here is derived from an EMBL/GenBank/DDBJ whole genome shotgun (WGS) entry which is preliminary data.</text>
</comment>
<keyword evidence="2" id="KW-1185">Reference proteome</keyword>
<accession>A0A9Q3JGW4</accession>
<dbReference type="Proteomes" id="UP000765509">
    <property type="component" value="Unassembled WGS sequence"/>
</dbReference>
<name>A0A9Q3JGW4_9BASI</name>